<organism evidence="3 4">
    <name type="scientific">Tengunoibacter tsumagoiensis</name>
    <dbReference type="NCBI Taxonomy" id="2014871"/>
    <lineage>
        <taxon>Bacteria</taxon>
        <taxon>Bacillati</taxon>
        <taxon>Chloroflexota</taxon>
        <taxon>Ktedonobacteria</taxon>
        <taxon>Ktedonobacterales</taxon>
        <taxon>Dictyobacteraceae</taxon>
        <taxon>Tengunoibacter</taxon>
    </lineage>
</organism>
<dbReference type="InterPro" id="IPR003593">
    <property type="entry name" value="AAA+_ATPase"/>
</dbReference>
<proteinExistence type="predicted"/>
<evidence type="ECO:0000313" key="3">
    <source>
        <dbReference type="EMBL" id="GCE11230.1"/>
    </source>
</evidence>
<feature type="compositionally biased region" description="Polar residues" evidence="1">
    <location>
        <begin position="65"/>
        <end position="76"/>
    </location>
</feature>
<dbReference type="SUPFAM" id="SSF52540">
    <property type="entry name" value="P-loop containing nucleoside triphosphate hydrolases"/>
    <property type="match status" value="1"/>
</dbReference>
<protein>
    <recommendedName>
        <fullName evidence="2">AAA+ ATPase domain-containing protein</fullName>
    </recommendedName>
</protein>
<dbReference type="AlphaFoldDB" id="A0A401ZWS6"/>
<name>A0A401ZWS6_9CHLR</name>
<feature type="region of interest" description="Disordered" evidence="1">
    <location>
        <begin position="293"/>
        <end position="312"/>
    </location>
</feature>
<dbReference type="InterPro" id="IPR027417">
    <property type="entry name" value="P-loop_NTPase"/>
</dbReference>
<feature type="domain" description="AAA+ ATPase" evidence="2">
    <location>
        <begin position="436"/>
        <end position="569"/>
    </location>
</feature>
<gene>
    <name evidence="3" type="ORF">KTT_10890</name>
</gene>
<dbReference type="InterPro" id="IPR002611">
    <property type="entry name" value="IstB_ATP-bd"/>
</dbReference>
<evidence type="ECO:0000256" key="1">
    <source>
        <dbReference type="SAM" id="MobiDB-lite"/>
    </source>
</evidence>
<feature type="region of interest" description="Disordered" evidence="1">
    <location>
        <begin position="163"/>
        <end position="185"/>
    </location>
</feature>
<reference evidence="4" key="1">
    <citation type="submission" date="2018-12" db="EMBL/GenBank/DDBJ databases">
        <title>Tengunoibacter tsumagoiensis gen. nov., sp. nov., Dictyobacter kobayashii sp. nov., D. alpinus sp. nov., and D. joshuensis sp. nov. and description of Dictyobacteraceae fam. nov. within the order Ktedonobacterales isolated from Tengu-no-mugimeshi.</title>
        <authorList>
            <person name="Wang C.M."/>
            <person name="Zheng Y."/>
            <person name="Sakai Y."/>
            <person name="Toyoda A."/>
            <person name="Minakuchi Y."/>
            <person name="Abe K."/>
            <person name="Yokota A."/>
            <person name="Yabe S."/>
        </authorList>
    </citation>
    <scope>NUCLEOTIDE SEQUENCE [LARGE SCALE GENOMIC DNA]</scope>
    <source>
        <strain evidence="4">Uno3</strain>
    </source>
</reference>
<dbReference type="CDD" id="cd00009">
    <property type="entry name" value="AAA"/>
    <property type="match status" value="1"/>
</dbReference>
<evidence type="ECO:0000313" key="4">
    <source>
        <dbReference type="Proteomes" id="UP000287352"/>
    </source>
</evidence>
<comment type="caution">
    <text evidence="3">The sequence shown here is derived from an EMBL/GenBank/DDBJ whole genome shotgun (WGS) entry which is preliminary data.</text>
</comment>
<feature type="compositionally biased region" description="Pro residues" evidence="1">
    <location>
        <begin position="298"/>
        <end position="309"/>
    </location>
</feature>
<accession>A0A401ZWS6</accession>
<dbReference type="GO" id="GO:0006260">
    <property type="term" value="P:DNA replication"/>
    <property type="evidence" value="ECO:0007669"/>
    <property type="project" value="TreeGrafter"/>
</dbReference>
<feature type="compositionally biased region" description="Polar residues" evidence="1">
    <location>
        <begin position="25"/>
        <end position="39"/>
    </location>
</feature>
<dbReference type="PANTHER" id="PTHR30050">
    <property type="entry name" value="CHROMOSOMAL REPLICATION INITIATOR PROTEIN DNAA"/>
    <property type="match status" value="1"/>
</dbReference>
<sequence length="582" mass="65552">MERLNDIMGRQPQRRPPEQRPSQSTSNLGPRAPQSQQPITRRMLNEQRAHLDQPGYTPMRKYPTQPLSPAQNQPGRQTDPRPTYGPTARTTESGANHTTYRPTARTTESGANHTTYRPTARTTESGANHPTYPRHQQAYRSPSADPYQHSRLPQDAIVPLQPRTAPERQNDYPTPDYQTNYANTSYYTTNNSTHTSADDYTIAISSANRASHAPHADAIEEWDEEEDDNIGMGYGDWEQEDKDVIVYKRAEVRLDMNVVAEARSSYQVPAEVERPMIRPTHNPRDLSAYRVTTTSPHMTPPSLLPPVQPQTPDLQRYSQRVTQPLNPRALTEAARERHMDQPVLEPPLAAPAARPGCPQCRGAGYLRVNVAYGHPNFGKPIPCVCKETERKEKRRQQLRDMSNLDAFHHQSFETFNASIPGVREAFHAAIDFAENPDGWLMLVGPNGCGKTHLAAAIANQSLDDGAVVLFEAVPDLLDHLRAAFAPTANEVYDQLFAKMREAELLVLDDLGAQQSSPWANEKLFQLLNYRYNMSMPTVITANPRGIQGVDERIRSRLSDTSLVVSIAMNQAHDFRPRQPRRR</sequence>
<dbReference type="EMBL" id="BIFR01000001">
    <property type="protein sequence ID" value="GCE11230.1"/>
    <property type="molecule type" value="Genomic_DNA"/>
</dbReference>
<keyword evidence="4" id="KW-1185">Reference proteome</keyword>
<feature type="compositionally biased region" description="Polar residues" evidence="1">
    <location>
        <begin position="88"/>
        <end position="128"/>
    </location>
</feature>
<dbReference type="GO" id="GO:0005524">
    <property type="term" value="F:ATP binding"/>
    <property type="evidence" value="ECO:0007669"/>
    <property type="project" value="InterPro"/>
</dbReference>
<dbReference type="PANTHER" id="PTHR30050:SF4">
    <property type="entry name" value="ATP-BINDING PROTEIN RV3427C IN INSERTION SEQUENCE-RELATED"/>
    <property type="match status" value="1"/>
</dbReference>
<dbReference type="RefSeq" id="WP_218028874.1">
    <property type="nucleotide sequence ID" value="NZ_BIFR01000001.1"/>
</dbReference>
<feature type="region of interest" description="Disordered" evidence="1">
    <location>
        <begin position="1"/>
        <end position="150"/>
    </location>
</feature>
<evidence type="ECO:0000259" key="2">
    <source>
        <dbReference type="SMART" id="SM00382"/>
    </source>
</evidence>
<dbReference type="Proteomes" id="UP000287352">
    <property type="component" value="Unassembled WGS sequence"/>
</dbReference>
<dbReference type="Gene3D" id="3.40.50.300">
    <property type="entry name" value="P-loop containing nucleotide triphosphate hydrolases"/>
    <property type="match status" value="1"/>
</dbReference>
<dbReference type="SMART" id="SM00382">
    <property type="entry name" value="AAA"/>
    <property type="match status" value="1"/>
</dbReference>
<dbReference type="Pfam" id="PF01695">
    <property type="entry name" value="IstB_IS21"/>
    <property type="match status" value="1"/>
</dbReference>